<dbReference type="Pfam" id="PF13289">
    <property type="entry name" value="SIR2_2"/>
    <property type="match status" value="1"/>
</dbReference>
<proteinExistence type="predicted"/>
<accession>A0AA90SZ58</accession>
<dbReference type="AlphaFoldDB" id="A0AA90SZ58"/>
<sequence>MSSDENNIFFYQGGDAIGGEDCLKSIKQKIAELSNIKNVSFLLGAGASSDAIPSMKTMQVEIAQSIDEGSDNEIKKLYQSIDGDNLEKKLTILHARKNYLQGITNADTTEIENTEKLIKTIEDSMYSKINISLSSTHAEKSLGLYKQLYQKTALRNKDLSRINIFTTNNDLFNEKALDTLNINYNNGFGGGLERVFNPARFNFTFSKKIDANLEKFEPLENMVYLYKLHGSISWVQQEGNSLFNIHEISVAGGEAKGDESHVLIYPTPLKQAQSLGTPYADLIREFQTKLSQPNSVLFIIGYSFSDEHLNNIIYQSLASNSSISVVIFGEYSDCPLAKVRDSRIYRIYGTDKEDKKIHYFEYIVEELLPNADENIDTTLLDSFVSSINALKSGSTS</sequence>
<gene>
    <name evidence="1" type="ORF">QS748_14810</name>
</gene>
<dbReference type="EMBL" id="JASXSV010000060">
    <property type="protein sequence ID" value="MDP0590383.1"/>
    <property type="molecule type" value="Genomic_DNA"/>
</dbReference>
<comment type="caution">
    <text evidence="1">The sequence shown here is derived from an EMBL/GenBank/DDBJ whole genome shotgun (WGS) entry which is preliminary data.</text>
</comment>
<evidence type="ECO:0000313" key="1">
    <source>
        <dbReference type="EMBL" id="MDP0590383.1"/>
    </source>
</evidence>
<dbReference type="Proteomes" id="UP001178148">
    <property type="component" value="Unassembled WGS sequence"/>
</dbReference>
<reference evidence="1 2" key="1">
    <citation type="journal article" date="2023" name="bioRxiv">
        <title>An intranuclear bacterial parasite of deep-sea mussels expresses apoptosis inhibitors acquired from its host.</title>
        <authorList>
            <person name="Gonzalez Porras M.A."/>
            <person name="Assie A."/>
            <person name="Tietjen M."/>
            <person name="Violette M."/>
            <person name="Kleiner M."/>
            <person name="Gruber-Vodicka H."/>
            <person name="Dubilier N."/>
            <person name="Leisch N."/>
        </authorList>
    </citation>
    <scope>NUCLEOTIDE SEQUENCE [LARGE SCALE GENOMIC DNA]</scope>
    <source>
        <strain evidence="1">IAP13</strain>
    </source>
</reference>
<evidence type="ECO:0000313" key="2">
    <source>
        <dbReference type="Proteomes" id="UP001178148"/>
    </source>
</evidence>
<keyword evidence="2" id="KW-1185">Reference proteome</keyword>
<name>A0AA90SZ58_9GAMM</name>
<protein>
    <submittedName>
        <fullName evidence="1">SIR2 family protein</fullName>
    </submittedName>
</protein>
<organism evidence="1 2">
    <name type="scientific">Candidatus Endonucleibacter bathymodioli</name>
    <dbReference type="NCBI Taxonomy" id="539814"/>
    <lineage>
        <taxon>Bacteria</taxon>
        <taxon>Pseudomonadati</taxon>
        <taxon>Pseudomonadota</taxon>
        <taxon>Gammaproteobacteria</taxon>
        <taxon>Oceanospirillales</taxon>
        <taxon>Endozoicomonadaceae</taxon>
        <taxon>Candidatus Endonucleibacter</taxon>
    </lineage>
</organism>